<accession>A0A9J6P6Q2</accession>
<evidence type="ECO:0000313" key="2">
    <source>
        <dbReference type="Proteomes" id="UP001056429"/>
    </source>
</evidence>
<name>A0A9J6P6Q2_9CLOT</name>
<organism evidence="1 2">
    <name type="scientific">Oceanirhabdus seepicola</name>
    <dbReference type="NCBI Taxonomy" id="2828781"/>
    <lineage>
        <taxon>Bacteria</taxon>
        <taxon>Bacillati</taxon>
        <taxon>Bacillota</taxon>
        <taxon>Clostridia</taxon>
        <taxon>Eubacteriales</taxon>
        <taxon>Clostridiaceae</taxon>
        <taxon>Oceanirhabdus</taxon>
    </lineage>
</organism>
<keyword evidence="2" id="KW-1185">Reference proteome</keyword>
<proteinExistence type="predicted"/>
<dbReference type="AlphaFoldDB" id="A0A9J6P6Q2"/>
<reference evidence="1" key="1">
    <citation type="journal article" date="2021" name="mSystems">
        <title>Bacteria and Archaea Synergistically Convert Glycine Betaine to Biogenic Methane in the Formosa Cold Seep of the South China Sea.</title>
        <authorList>
            <person name="Li L."/>
            <person name="Zhang W."/>
            <person name="Zhang S."/>
            <person name="Song L."/>
            <person name="Sun Q."/>
            <person name="Zhang H."/>
            <person name="Xiang H."/>
            <person name="Dong X."/>
        </authorList>
    </citation>
    <scope>NUCLEOTIDE SEQUENCE</scope>
    <source>
        <strain evidence="1">ZWT</strain>
    </source>
</reference>
<evidence type="ECO:0000313" key="1">
    <source>
        <dbReference type="EMBL" id="MCM1991485.1"/>
    </source>
</evidence>
<dbReference type="EMBL" id="JAGSOJ010000004">
    <property type="protein sequence ID" value="MCM1991485.1"/>
    <property type="molecule type" value="Genomic_DNA"/>
</dbReference>
<dbReference type="Proteomes" id="UP001056429">
    <property type="component" value="Unassembled WGS sequence"/>
</dbReference>
<comment type="caution">
    <text evidence="1">The sequence shown here is derived from an EMBL/GenBank/DDBJ whole genome shotgun (WGS) entry which is preliminary data.</text>
</comment>
<dbReference type="RefSeq" id="WP_250860605.1">
    <property type="nucleotide sequence ID" value="NZ_JAGSOJ010000004.1"/>
</dbReference>
<gene>
    <name evidence="1" type="ORF">KDK92_17255</name>
</gene>
<sequence length="45" mass="5398">MKLRFKKNISKNKELVILDNKIDMPKDLYGDTHNTSLNNKCKMWM</sequence>
<protein>
    <submittedName>
        <fullName evidence="1">Uncharacterized protein</fullName>
    </submittedName>
</protein>
<reference evidence="1" key="2">
    <citation type="submission" date="2021-04" db="EMBL/GenBank/DDBJ databases">
        <authorList>
            <person name="Dong X."/>
        </authorList>
    </citation>
    <scope>NUCLEOTIDE SEQUENCE</scope>
    <source>
        <strain evidence="1">ZWT</strain>
    </source>
</reference>